<name>A0A8H7SBR7_9FUNG</name>
<dbReference type="OrthoDB" id="10591356at2759"/>
<comment type="caution">
    <text evidence="3">The sequence shown here is derived from an EMBL/GenBank/DDBJ whole genome shotgun (WGS) entry which is preliminary data.</text>
</comment>
<feature type="region of interest" description="Disordered" evidence="1">
    <location>
        <begin position="20"/>
        <end position="102"/>
    </location>
</feature>
<sequence length="102" mass="11101">MRFSFSLIALVLISTTGVLGLEGKSDSSSLSLGNNAVEESDATSITTKQKRNKDAHDEPDEEEPDEEEPDEEEPDEEEPDEDEPGEHGGAKKISTKGIKKEV</sequence>
<evidence type="ECO:0000256" key="2">
    <source>
        <dbReference type="SAM" id="SignalP"/>
    </source>
</evidence>
<evidence type="ECO:0000256" key="1">
    <source>
        <dbReference type="SAM" id="MobiDB-lite"/>
    </source>
</evidence>
<evidence type="ECO:0000313" key="3">
    <source>
        <dbReference type="EMBL" id="KAG2226241.1"/>
    </source>
</evidence>
<organism evidence="3 4">
    <name type="scientific">Circinella minor</name>
    <dbReference type="NCBI Taxonomy" id="1195481"/>
    <lineage>
        <taxon>Eukaryota</taxon>
        <taxon>Fungi</taxon>
        <taxon>Fungi incertae sedis</taxon>
        <taxon>Mucoromycota</taxon>
        <taxon>Mucoromycotina</taxon>
        <taxon>Mucoromycetes</taxon>
        <taxon>Mucorales</taxon>
        <taxon>Lichtheimiaceae</taxon>
        <taxon>Circinella</taxon>
    </lineage>
</organism>
<protein>
    <submittedName>
        <fullName evidence="3">Uncharacterized protein</fullName>
    </submittedName>
</protein>
<dbReference type="EMBL" id="JAEPRB010000019">
    <property type="protein sequence ID" value="KAG2226241.1"/>
    <property type="molecule type" value="Genomic_DNA"/>
</dbReference>
<proteinExistence type="predicted"/>
<feature type="compositionally biased region" description="Acidic residues" evidence="1">
    <location>
        <begin position="57"/>
        <end position="84"/>
    </location>
</feature>
<reference evidence="3 4" key="1">
    <citation type="submission" date="2020-12" db="EMBL/GenBank/DDBJ databases">
        <title>Metabolic potential, ecology and presence of endohyphal bacteria is reflected in genomic diversity of Mucoromycotina.</title>
        <authorList>
            <person name="Muszewska A."/>
            <person name="Okrasinska A."/>
            <person name="Steczkiewicz K."/>
            <person name="Drgas O."/>
            <person name="Orlowska M."/>
            <person name="Perlinska-Lenart U."/>
            <person name="Aleksandrzak-Piekarczyk T."/>
            <person name="Szatraj K."/>
            <person name="Zielenkiewicz U."/>
            <person name="Pilsyk S."/>
            <person name="Malc E."/>
            <person name="Mieczkowski P."/>
            <person name="Kruszewska J.S."/>
            <person name="Biernat P."/>
            <person name="Pawlowska J."/>
        </authorList>
    </citation>
    <scope>NUCLEOTIDE SEQUENCE [LARGE SCALE GENOMIC DNA]</scope>
    <source>
        <strain evidence="3 4">CBS 142.35</strain>
    </source>
</reference>
<dbReference type="Proteomes" id="UP000646827">
    <property type="component" value="Unassembled WGS sequence"/>
</dbReference>
<keyword evidence="2" id="KW-0732">Signal</keyword>
<evidence type="ECO:0000313" key="4">
    <source>
        <dbReference type="Proteomes" id="UP000646827"/>
    </source>
</evidence>
<accession>A0A8H7SBR7</accession>
<keyword evidence="4" id="KW-1185">Reference proteome</keyword>
<feature type="signal peptide" evidence="2">
    <location>
        <begin position="1"/>
        <end position="20"/>
    </location>
</feature>
<dbReference type="AlphaFoldDB" id="A0A8H7SBR7"/>
<gene>
    <name evidence="3" type="ORF">INT45_003386</name>
</gene>
<feature type="chain" id="PRO_5034324386" evidence="2">
    <location>
        <begin position="21"/>
        <end position="102"/>
    </location>
</feature>